<accession>A0A090AF76</accession>
<sequence length="139" mass="16156">MMSPSYNHSYLAYRIAKLLDNGEQFNIHIEITLDIDGYDYIPDIAFYERKKIDFLHDKIKSEEKPLLIIEILSPKQSVNEITDKFEIYLKFGIKSCWLIIPPTKTVTICNDINHPVSYSMGIAKDEIIGVEIAIEELFR</sequence>
<dbReference type="InterPro" id="IPR011335">
    <property type="entry name" value="Restrct_endonuc-II-like"/>
</dbReference>
<organism evidence="2 3">
    <name type="scientific">Thioploca ingrica</name>
    <dbReference type="NCBI Taxonomy" id="40754"/>
    <lineage>
        <taxon>Bacteria</taxon>
        <taxon>Pseudomonadati</taxon>
        <taxon>Pseudomonadota</taxon>
        <taxon>Gammaproteobacteria</taxon>
        <taxon>Thiotrichales</taxon>
        <taxon>Thiotrichaceae</taxon>
        <taxon>Thioploca</taxon>
    </lineage>
</organism>
<dbReference type="HOGENOM" id="CLU_127156_0_0_6"/>
<dbReference type="AlphaFoldDB" id="A0A090AF76"/>
<dbReference type="CDD" id="cd06260">
    <property type="entry name" value="DUF820-like"/>
    <property type="match status" value="1"/>
</dbReference>
<dbReference type="STRING" id="40754.THII_2436"/>
<dbReference type="InterPro" id="IPR008538">
    <property type="entry name" value="Uma2"/>
</dbReference>
<dbReference type="SUPFAM" id="SSF52980">
    <property type="entry name" value="Restriction endonuclease-like"/>
    <property type="match status" value="1"/>
</dbReference>
<dbReference type="EMBL" id="AP014633">
    <property type="protein sequence ID" value="BAP56733.1"/>
    <property type="molecule type" value="Genomic_DNA"/>
</dbReference>
<reference evidence="2 3" key="1">
    <citation type="journal article" date="2014" name="ISME J.">
        <title>Ecophysiology of Thioploca ingrica as revealed by the complete genome sequence supplemented with proteomic evidence.</title>
        <authorList>
            <person name="Kojima H."/>
            <person name="Ogura Y."/>
            <person name="Yamamoto N."/>
            <person name="Togashi T."/>
            <person name="Mori H."/>
            <person name="Watanabe T."/>
            <person name="Nemoto F."/>
            <person name="Kurokawa K."/>
            <person name="Hayashi T."/>
            <person name="Fukui M."/>
        </authorList>
    </citation>
    <scope>NUCLEOTIDE SEQUENCE [LARGE SCALE GENOMIC DNA]</scope>
</reference>
<feature type="domain" description="Putative restriction endonuclease" evidence="1">
    <location>
        <begin position="2"/>
        <end position="111"/>
    </location>
</feature>
<evidence type="ECO:0000259" key="1">
    <source>
        <dbReference type="Pfam" id="PF05685"/>
    </source>
</evidence>
<gene>
    <name evidence="2" type="ORF">THII_2436</name>
</gene>
<evidence type="ECO:0000313" key="2">
    <source>
        <dbReference type="EMBL" id="BAP56733.1"/>
    </source>
</evidence>
<dbReference type="KEGG" id="tig:THII_2436"/>
<keyword evidence="3" id="KW-1185">Reference proteome</keyword>
<dbReference type="Pfam" id="PF05685">
    <property type="entry name" value="Uma2"/>
    <property type="match status" value="1"/>
</dbReference>
<proteinExistence type="predicted"/>
<evidence type="ECO:0000313" key="3">
    <source>
        <dbReference type="Proteomes" id="UP000031623"/>
    </source>
</evidence>
<name>A0A090AF76_9GAMM</name>
<dbReference type="InterPro" id="IPR012296">
    <property type="entry name" value="Nuclease_put_TT1808"/>
</dbReference>
<protein>
    <recommendedName>
        <fullName evidence="1">Putative restriction endonuclease domain-containing protein</fullName>
    </recommendedName>
</protein>
<dbReference type="Proteomes" id="UP000031623">
    <property type="component" value="Chromosome"/>
</dbReference>
<dbReference type="OrthoDB" id="9799703at2"/>
<dbReference type="Gene3D" id="3.90.1570.10">
    <property type="entry name" value="tt1808, chain A"/>
    <property type="match status" value="1"/>
</dbReference>